<keyword evidence="2" id="KW-0808">Transferase</keyword>
<evidence type="ECO:0000313" key="4">
    <source>
        <dbReference type="EMBL" id="KAK9047928.1"/>
    </source>
</evidence>
<keyword evidence="3" id="KW-0012">Acyltransferase</keyword>
<evidence type="ECO:0000256" key="2">
    <source>
        <dbReference type="ARBA" id="ARBA00022679"/>
    </source>
</evidence>
<comment type="similarity">
    <text evidence="1">Belongs to the plant acyltransferase family.</text>
</comment>
<organism evidence="4 5">
    <name type="scientific">Deinandra increscens subsp. villosa</name>
    <dbReference type="NCBI Taxonomy" id="3103831"/>
    <lineage>
        <taxon>Eukaryota</taxon>
        <taxon>Viridiplantae</taxon>
        <taxon>Streptophyta</taxon>
        <taxon>Embryophyta</taxon>
        <taxon>Tracheophyta</taxon>
        <taxon>Spermatophyta</taxon>
        <taxon>Magnoliopsida</taxon>
        <taxon>eudicotyledons</taxon>
        <taxon>Gunneridae</taxon>
        <taxon>Pentapetalae</taxon>
        <taxon>asterids</taxon>
        <taxon>campanulids</taxon>
        <taxon>Asterales</taxon>
        <taxon>Asteraceae</taxon>
        <taxon>Asteroideae</taxon>
        <taxon>Heliantheae alliance</taxon>
        <taxon>Madieae</taxon>
        <taxon>Madiinae</taxon>
        <taxon>Deinandra</taxon>
    </lineage>
</organism>
<sequence>MMMIGKLLRLGRRQLHTIISREVIKPSSPTPSLHQTYNLSELDQLFGHIYMPLILYYPNNGSCSLSAHEKAQVLKQSLSKSLTKYYPFAGRLPTPVKPSYIDCNDEGVVFVEAKNDSPLTTFRNVNEEAETLDQLFADNLVGQNSPQSRNVAGVQLNHFACGGAAVTLSLWHGIGDASTLASFASHWASVSRYGSTDHQEVVPINPHFINSPRTSSVLPESQVMAGQDRPNWVKRRFVFPNSKLSDLKNKVAAINNINPTRVEVLFSLIYKTAVSAATKKSGCFQPSCMLILVDIRKRFVHKLPQTTVGNLLSATMIPTRHQSDTSLSLLASEIKKVKLQLEGVQSVQHAAENIKSLVAKMGNETKRTYTCSSACGFPYDKVDFGWGKPTCATFPVLKAVDTNGFVLMDAPNGDGIEVIVILEKEEMEIFENDKELLSFCQI</sequence>
<accession>A0AAP0C401</accession>
<dbReference type="GO" id="GO:0016746">
    <property type="term" value="F:acyltransferase activity"/>
    <property type="evidence" value="ECO:0007669"/>
    <property type="project" value="UniProtKB-KW"/>
</dbReference>
<protein>
    <submittedName>
        <fullName evidence="4">Uncharacterized protein</fullName>
    </submittedName>
</protein>
<keyword evidence="5" id="KW-1185">Reference proteome</keyword>
<dbReference type="AlphaFoldDB" id="A0AAP0C401"/>
<name>A0AAP0C401_9ASTR</name>
<dbReference type="InterPro" id="IPR023213">
    <property type="entry name" value="CAT-like_dom_sf"/>
</dbReference>
<reference evidence="4 5" key="1">
    <citation type="submission" date="2024-04" db="EMBL/GenBank/DDBJ databases">
        <title>The reference genome of an endangered Asteraceae, Deinandra increscens subsp. villosa, native to the Central Coast of California.</title>
        <authorList>
            <person name="Guilliams M."/>
            <person name="Hasenstab-Lehman K."/>
            <person name="Meyer R."/>
            <person name="Mcevoy S."/>
        </authorList>
    </citation>
    <scope>NUCLEOTIDE SEQUENCE [LARGE SCALE GENOMIC DNA]</scope>
    <source>
        <tissue evidence="4">Leaf</tissue>
    </source>
</reference>
<dbReference type="Gene3D" id="3.30.559.10">
    <property type="entry name" value="Chloramphenicol acetyltransferase-like domain"/>
    <property type="match status" value="2"/>
</dbReference>
<dbReference type="PANTHER" id="PTHR31623">
    <property type="entry name" value="F21J9.9"/>
    <property type="match status" value="1"/>
</dbReference>
<evidence type="ECO:0000313" key="5">
    <source>
        <dbReference type="Proteomes" id="UP001408789"/>
    </source>
</evidence>
<gene>
    <name evidence="4" type="ORF">SSX86_033110</name>
</gene>
<dbReference type="EMBL" id="JBCNJP010019454">
    <property type="protein sequence ID" value="KAK9047928.1"/>
    <property type="molecule type" value="Genomic_DNA"/>
</dbReference>
<evidence type="ECO:0000256" key="3">
    <source>
        <dbReference type="ARBA" id="ARBA00023315"/>
    </source>
</evidence>
<comment type="caution">
    <text evidence="4">The sequence shown here is derived from an EMBL/GenBank/DDBJ whole genome shotgun (WGS) entry which is preliminary data.</text>
</comment>
<proteinExistence type="inferred from homology"/>
<evidence type="ECO:0000256" key="1">
    <source>
        <dbReference type="ARBA" id="ARBA00009861"/>
    </source>
</evidence>
<dbReference type="Pfam" id="PF02458">
    <property type="entry name" value="Transferase"/>
    <property type="match status" value="1"/>
</dbReference>
<dbReference type="PANTHER" id="PTHR31623:SF86">
    <property type="entry name" value="DEACETYLVINDOLINE O-ACETYLTRANSFERASE"/>
    <property type="match status" value="1"/>
</dbReference>
<dbReference type="Proteomes" id="UP001408789">
    <property type="component" value="Unassembled WGS sequence"/>
</dbReference>